<name>A0A1I3Y4S6_9GAMM</name>
<proteinExistence type="predicted"/>
<reference evidence="3" key="2">
    <citation type="submission" date="2016-10" db="EMBL/GenBank/DDBJ databases">
        <authorList>
            <person name="de Groot N.N."/>
        </authorList>
    </citation>
    <scope>NUCLEOTIDE SEQUENCE [LARGE SCALE GENOMIC DNA]</scope>
    <source>
        <strain evidence="3">MO64</strain>
    </source>
</reference>
<evidence type="ECO:0000313" key="3">
    <source>
        <dbReference type="EMBL" id="SFK26825.1"/>
    </source>
</evidence>
<reference evidence="2 5" key="3">
    <citation type="submission" date="2019-08" db="EMBL/GenBank/DDBJ databases">
        <title>Complete genome sequence of Rhodanobacter glycinis strain T01E-68 isolated from tomato root.</title>
        <authorList>
            <person name="Weon H.-Y."/>
            <person name="Lee S.A."/>
        </authorList>
    </citation>
    <scope>NUCLEOTIDE SEQUENCE [LARGE SCALE GENOMIC DNA]</scope>
    <source>
        <strain evidence="2 5">T01E-68</strain>
    </source>
</reference>
<feature type="transmembrane region" description="Helical" evidence="1">
    <location>
        <begin position="179"/>
        <end position="201"/>
    </location>
</feature>
<evidence type="ECO:0000313" key="2">
    <source>
        <dbReference type="EMBL" id="QEE24699.1"/>
    </source>
</evidence>
<keyword evidence="1" id="KW-0812">Transmembrane</keyword>
<protein>
    <submittedName>
        <fullName evidence="3">ABC-2 type transport system permease protein</fullName>
    </submittedName>
</protein>
<keyword evidence="1" id="KW-0472">Membrane</keyword>
<dbReference type="AlphaFoldDB" id="A0A1I3Y4S6"/>
<evidence type="ECO:0000313" key="4">
    <source>
        <dbReference type="Proteomes" id="UP000198725"/>
    </source>
</evidence>
<reference evidence="4" key="1">
    <citation type="submission" date="2016-10" db="EMBL/GenBank/DDBJ databases">
        <authorList>
            <person name="Varghese N."/>
            <person name="Submissions S."/>
        </authorList>
    </citation>
    <scope>NUCLEOTIDE SEQUENCE [LARGE SCALE GENOMIC DNA]</scope>
    <source>
        <strain evidence="4">MO64</strain>
    </source>
</reference>
<dbReference type="KEGG" id="rgl:CS053_09430"/>
<feature type="transmembrane region" description="Helical" evidence="1">
    <location>
        <begin position="20"/>
        <end position="40"/>
    </location>
</feature>
<keyword evidence="4" id="KW-1185">Reference proteome</keyword>
<sequence length="319" mass="35264">MKTFYWLVKREFWEHRGGFLWTPVIVGGIFLLLNLMGIAVGEAFGAHHGMTMSGNNMHLFNQAMTDGDTDKIGFGLDMMMFSTSIIISIVLGFVLFFYCLGALYDDRKDRSLLFWKSLPISDTATVLSKVFSAAVLAPVIAVICGVLTGLLMLLMYVITLSFHGVSAWRLLTLAHPFQVIADLVGSIPLYVLWALPTLGWLLLCSAWARSKPFLWAVALPVGVGVVIGWFNLLGSISVNNLWYWKNVCGRVLLSIFPGGWLGQNHMMQLSDGGVAHALDFLHVAHAYQVLGTPSIWIEAAVGAAMIAGAIWLRRWRDDN</sequence>
<evidence type="ECO:0000256" key="1">
    <source>
        <dbReference type="SAM" id="Phobius"/>
    </source>
</evidence>
<gene>
    <name evidence="2" type="ORF">CS053_09430</name>
    <name evidence="3" type="ORF">SAMN05192579_101323</name>
</gene>
<feature type="transmembrane region" description="Helical" evidence="1">
    <location>
        <begin position="213"/>
        <end position="232"/>
    </location>
</feature>
<dbReference type="Proteomes" id="UP000321807">
    <property type="component" value="Chromosome"/>
</dbReference>
<dbReference type="RefSeq" id="WP_092700731.1">
    <property type="nucleotide sequence ID" value="NZ_CP042807.1"/>
</dbReference>
<keyword evidence="1" id="KW-1133">Transmembrane helix</keyword>
<dbReference type="EMBL" id="CP042807">
    <property type="protein sequence ID" value="QEE24699.1"/>
    <property type="molecule type" value="Genomic_DNA"/>
</dbReference>
<dbReference type="Proteomes" id="UP000198725">
    <property type="component" value="Unassembled WGS sequence"/>
</dbReference>
<accession>A0A1I3Y4S6</accession>
<feature type="transmembrane region" description="Helical" evidence="1">
    <location>
        <begin position="295"/>
        <end position="312"/>
    </location>
</feature>
<feature type="transmembrane region" description="Helical" evidence="1">
    <location>
        <begin position="85"/>
        <end position="105"/>
    </location>
</feature>
<evidence type="ECO:0000313" key="5">
    <source>
        <dbReference type="Proteomes" id="UP000321807"/>
    </source>
</evidence>
<organism evidence="3 4">
    <name type="scientific">Rhodanobacter glycinis</name>
    <dbReference type="NCBI Taxonomy" id="582702"/>
    <lineage>
        <taxon>Bacteria</taxon>
        <taxon>Pseudomonadati</taxon>
        <taxon>Pseudomonadota</taxon>
        <taxon>Gammaproteobacteria</taxon>
        <taxon>Lysobacterales</taxon>
        <taxon>Rhodanobacteraceae</taxon>
        <taxon>Rhodanobacter</taxon>
    </lineage>
</organism>
<dbReference type="EMBL" id="FOSR01000001">
    <property type="protein sequence ID" value="SFK26825.1"/>
    <property type="molecule type" value="Genomic_DNA"/>
</dbReference>
<feature type="transmembrane region" description="Helical" evidence="1">
    <location>
        <begin position="126"/>
        <end position="159"/>
    </location>
</feature>